<name>A0A7S4BPI9_CHRCT</name>
<reference evidence="2" key="1">
    <citation type="submission" date="2021-01" db="EMBL/GenBank/DDBJ databases">
        <authorList>
            <person name="Corre E."/>
            <person name="Pelletier E."/>
            <person name="Niang G."/>
            <person name="Scheremetjew M."/>
            <person name="Finn R."/>
            <person name="Kale V."/>
            <person name="Holt S."/>
            <person name="Cochrane G."/>
            <person name="Meng A."/>
            <person name="Brown T."/>
            <person name="Cohen L."/>
        </authorList>
    </citation>
    <scope>NUCLEOTIDE SEQUENCE</scope>
    <source>
        <strain evidence="2">CCMP645</strain>
    </source>
</reference>
<dbReference type="GO" id="GO:0008168">
    <property type="term" value="F:methyltransferase activity"/>
    <property type="evidence" value="ECO:0007669"/>
    <property type="project" value="InterPro"/>
</dbReference>
<dbReference type="Gene3D" id="3.40.50.150">
    <property type="entry name" value="Vaccinia Virus protein VP39"/>
    <property type="match status" value="1"/>
</dbReference>
<proteinExistence type="predicted"/>
<gene>
    <name evidence="2" type="ORF">PCAR00345_LOCUS25297</name>
</gene>
<dbReference type="PANTHER" id="PTHR13369:SF0">
    <property type="entry name" value="GLUTATHIONE S-TRANSFERASE C-TERMINAL DOMAIN-CONTAINING PROTEIN"/>
    <property type="match status" value="1"/>
</dbReference>
<dbReference type="GO" id="GO:0005737">
    <property type="term" value="C:cytoplasm"/>
    <property type="evidence" value="ECO:0007669"/>
    <property type="project" value="TreeGrafter"/>
</dbReference>
<feature type="domain" description="Methyltransferase small" evidence="1">
    <location>
        <begin position="72"/>
        <end position="127"/>
    </location>
</feature>
<dbReference type="Pfam" id="PF05175">
    <property type="entry name" value="MTS"/>
    <property type="match status" value="1"/>
</dbReference>
<dbReference type="PANTHER" id="PTHR13369">
    <property type="match status" value="1"/>
</dbReference>
<dbReference type="InterPro" id="IPR029063">
    <property type="entry name" value="SAM-dependent_MTases_sf"/>
</dbReference>
<dbReference type="InterPro" id="IPR007848">
    <property type="entry name" value="Small_mtfrase_dom"/>
</dbReference>
<sequence length="164" mass="17569">MAALGVKRYETGLLELHKQLSPPSMVAHPHSTLASRSSGTRITWSTLPPQLHPAGAGVPAERRQRKCDQIDSVLAIVMPLASKEDMHIVDFGGGTGAIALPLAGLLPEVTVTIVDVSEKSLAIAQRCAIRAVRSPQLFLFQVRSMLLLRTQHCGFSIWAGSSPA</sequence>
<dbReference type="AlphaFoldDB" id="A0A7S4BPI9"/>
<organism evidence="2">
    <name type="scientific">Chrysotila carterae</name>
    <name type="common">Marine alga</name>
    <name type="synonym">Syracosphaera carterae</name>
    <dbReference type="NCBI Taxonomy" id="13221"/>
    <lineage>
        <taxon>Eukaryota</taxon>
        <taxon>Haptista</taxon>
        <taxon>Haptophyta</taxon>
        <taxon>Prymnesiophyceae</taxon>
        <taxon>Isochrysidales</taxon>
        <taxon>Isochrysidaceae</taxon>
        <taxon>Chrysotila</taxon>
    </lineage>
</organism>
<dbReference type="EMBL" id="HBIZ01039665">
    <property type="protein sequence ID" value="CAE0772685.1"/>
    <property type="molecule type" value="Transcribed_RNA"/>
</dbReference>
<evidence type="ECO:0000259" key="1">
    <source>
        <dbReference type="Pfam" id="PF05175"/>
    </source>
</evidence>
<protein>
    <recommendedName>
        <fullName evidence="1">Methyltransferase small domain-containing protein</fullName>
    </recommendedName>
</protein>
<accession>A0A7S4BPI9</accession>
<evidence type="ECO:0000313" key="2">
    <source>
        <dbReference type="EMBL" id="CAE0772685.1"/>
    </source>
</evidence>
<dbReference type="SUPFAM" id="SSF53335">
    <property type="entry name" value="S-adenosyl-L-methionine-dependent methyltransferases"/>
    <property type="match status" value="1"/>
</dbReference>
<dbReference type="CDD" id="cd02440">
    <property type="entry name" value="AdoMet_MTases"/>
    <property type="match status" value="1"/>
</dbReference>